<gene>
    <name evidence="3" type="ORF">C6P46_001848</name>
</gene>
<feature type="compositionally biased region" description="Pro residues" evidence="1">
    <location>
        <begin position="754"/>
        <end position="769"/>
    </location>
</feature>
<feature type="compositionally biased region" description="Low complexity" evidence="1">
    <location>
        <begin position="331"/>
        <end position="348"/>
    </location>
</feature>
<feature type="region of interest" description="Disordered" evidence="1">
    <location>
        <begin position="740"/>
        <end position="838"/>
    </location>
</feature>
<keyword evidence="4" id="KW-1185">Reference proteome</keyword>
<organism evidence="3 4">
    <name type="scientific">Rhodotorula mucilaginosa</name>
    <name type="common">Yeast</name>
    <name type="synonym">Rhodotorula rubra</name>
    <dbReference type="NCBI Taxonomy" id="5537"/>
    <lineage>
        <taxon>Eukaryota</taxon>
        <taxon>Fungi</taxon>
        <taxon>Dikarya</taxon>
        <taxon>Basidiomycota</taxon>
        <taxon>Pucciniomycotina</taxon>
        <taxon>Microbotryomycetes</taxon>
        <taxon>Sporidiobolales</taxon>
        <taxon>Sporidiobolaceae</taxon>
        <taxon>Rhodotorula</taxon>
    </lineage>
</organism>
<dbReference type="InterPro" id="IPR000253">
    <property type="entry name" value="FHA_dom"/>
</dbReference>
<evidence type="ECO:0000256" key="1">
    <source>
        <dbReference type="SAM" id="MobiDB-lite"/>
    </source>
</evidence>
<name>A0A9P6VT91_RHOMI</name>
<dbReference type="AlphaFoldDB" id="A0A9P6VT91"/>
<feature type="compositionally biased region" description="Polar residues" evidence="1">
    <location>
        <begin position="986"/>
        <end position="999"/>
    </location>
</feature>
<dbReference type="Proteomes" id="UP000777482">
    <property type="component" value="Unassembled WGS sequence"/>
</dbReference>
<feature type="compositionally biased region" description="Polar residues" evidence="1">
    <location>
        <begin position="130"/>
        <end position="142"/>
    </location>
</feature>
<dbReference type="PANTHER" id="PTHR48125:SF10">
    <property type="entry name" value="OS12G0136300 PROTEIN"/>
    <property type="match status" value="1"/>
</dbReference>
<dbReference type="EMBL" id="PUHQ01000157">
    <property type="protein sequence ID" value="KAG0654214.1"/>
    <property type="molecule type" value="Genomic_DNA"/>
</dbReference>
<feature type="compositionally biased region" description="Low complexity" evidence="1">
    <location>
        <begin position="865"/>
        <end position="903"/>
    </location>
</feature>
<feature type="compositionally biased region" description="Low complexity" evidence="1">
    <location>
        <begin position="786"/>
        <end position="799"/>
    </location>
</feature>
<dbReference type="PANTHER" id="PTHR48125">
    <property type="entry name" value="LP07818P1"/>
    <property type="match status" value="1"/>
</dbReference>
<evidence type="ECO:0000259" key="2">
    <source>
        <dbReference type="PROSITE" id="PS50006"/>
    </source>
</evidence>
<protein>
    <recommendedName>
        <fullName evidence="2">FHA domain-containing protein</fullName>
    </recommendedName>
</protein>
<feature type="region of interest" description="Disordered" evidence="1">
    <location>
        <begin position="982"/>
        <end position="1009"/>
    </location>
</feature>
<feature type="domain" description="FHA" evidence="2">
    <location>
        <begin position="162"/>
        <end position="237"/>
    </location>
</feature>
<feature type="compositionally biased region" description="Low complexity" evidence="1">
    <location>
        <begin position="47"/>
        <end position="56"/>
    </location>
</feature>
<feature type="compositionally biased region" description="Low complexity" evidence="1">
    <location>
        <begin position="811"/>
        <end position="829"/>
    </location>
</feature>
<reference evidence="3 4" key="1">
    <citation type="submission" date="2020-11" db="EMBL/GenBank/DDBJ databases">
        <title>Kefir isolates.</title>
        <authorList>
            <person name="Marcisauskas S."/>
            <person name="Kim Y."/>
            <person name="Blasche S."/>
        </authorList>
    </citation>
    <scope>NUCLEOTIDE SEQUENCE [LARGE SCALE GENOMIC DNA]</scope>
    <source>
        <strain evidence="3 4">KR</strain>
    </source>
</reference>
<feature type="region of interest" description="Disordered" evidence="1">
    <location>
        <begin position="129"/>
        <end position="152"/>
    </location>
</feature>
<sequence length="1009" mass="105866">MLGDISNRLHAEAPPTADPTNNLKNAVGVKHTSQVQAQGGVQGRTLADSTTASSSSPGRTVQSSSPFFARTHLDTFDLPTSPGASSAVDKLATSPIRRALASLPPSSPSFGLSAPTALDELANASALASRATSPCAPTQTAAQRDPGLDTPRTLHLERGTVLYFGRKARKAIPRHQHAHNDNVEEETHVPVILPKSAKNASRIHCSARIVDSTADGHLVIEVRVTGQNGMKVDGKVRRNGSVVRVEKRAGETLRLSFWGWSAKIVIADSEVGLVSDAESEGNSVVHQHERDDLAESQQRPSKSRRRASSPALSFRSDDHGLSPEPEFSDRAPASSSRASSLAPPGPSPAAVRAAALASALGLDLPGLIASAIVFHARSTVAATEVIHGLLAETRSMWTILTTNEDELEQVRDSAAGEARAIEAWQDLVEDVLAREDMFGMIDNSGLKPDLQDASGRPLPPYYFYIPDQDPSPDRVAALEPFVKRVRGARTKKQARYFWAKPSLKRNSIRVGAGAGAGGRCNQLGESYCIKRSRPRPRSVYLPKLAFVVSELQYAVTIFGGCACVCTAAGDLHVAPDSLAAAARVCTPDDDDWTDQRSPLSPVNPNTQIRTMSASLDTTTAQVPASPAPSPADLQPTISPELASKSQLAAQAVAPQSAAVDHILLTPRLEAILESYSKDGQGDAELLKLLLQAKAKEDERLAQLDALRTEQLRAANTLAMYTYYAQMSQVAALQQQQQQQQAVAVPPMHRMAPPTSKPLPPYQPLSPPCEPSHVGALPSGGKRSRQSSESASEATTSSSEVHPGGKKAKTTPPSSVASSSSAGRSASPPAVTATLGAGAGRASHADVMAALRRKCEANQQLAAANKSAARTAASPRAIAPRPPAVTSRASSVASNASTSAAPAPRNRRRSSPQQVPIGRHTGFLRTVAPPPAASEDTAAPVSPISPADGGAAAADVTSAVAVVEPPVTATRNKLALLLHASESSAAQMSHNWHPTATAATSDVRGSPQAA</sequence>
<accession>A0A9P6VT91</accession>
<dbReference type="OrthoDB" id="5348546at2759"/>
<dbReference type="PROSITE" id="PS50006">
    <property type="entry name" value="FHA_DOMAIN"/>
    <property type="match status" value="1"/>
</dbReference>
<comment type="caution">
    <text evidence="3">The sequence shown here is derived from an EMBL/GenBank/DDBJ whole genome shotgun (WGS) entry which is preliminary data.</text>
</comment>
<evidence type="ECO:0000313" key="4">
    <source>
        <dbReference type="Proteomes" id="UP000777482"/>
    </source>
</evidence>
<proteinExistence type="predicted"/>
<feature type="region of interest" description="Disordered" evidence="1">
    <location>
        <begin position="865"/>
        <end position="949"/>
    </location>
</feature>
<feature type="region of interest" description="Disordered" evidence="1">
    <location>
        <begin position="1"/>
        <end position="65"/>
    </location>
</feature>
<feature type="region of interest" description="Disordered" evidence="1">
    <location>
        <begin position="278"/>
        <end position="348"/>
    </location>
</feature>
<evidence type="ECO:0000313" key="3">
    <source>
        <dbReference type="EMBL" id="KAG0654214.1"/>
    </source>
</evidence>
<feature type="region of interest" description="Disordered" evidence="1">
    <location>
        <begin position="616"/>
        <end position="637"/>
    </location>
</feature>